<evidence type="ECO:0000313" key="3">
    <source>
        <dbReference type="Proteomes" id="UP000254771"/>
    </source>
</evidence>
<dbReference type="Pfam" id="PF07238">
    <property type="entry name" value="PilZ"/>
    <property type="match status" value="1"/>
</dbReference>
<comment type="caution">
    <text evidence="2">The sequence shown here is derived from an EMBL/GenBank/DDBJ whole genome shotgun (WGS) entry which is preliminary data.</text>
</comment>
<dbReference type="SUPFAM" id="SSF141371">
    <property type="entry name" value="PilZ domain-like"/>
    <property type="match status" value="1"/>
</dbReference>
<sequence>MYIKKPFQHDEDGQNTEDDRRQIKRRHLIYYLRVWDTDYEQLLGHVVDISSEGLMLLSDQQIPKDKEFSMEIRLPDLEGNPQKIDFRAACRWSSNDINRSFYDSGFSFLNSAPEAIDTVRQLIKEYGFRD</sequence>
<keyword evidence="3" id="KW-1185">Reference proteome</keyword>
<dbReference type="Proteomes" id="UP000254771">
    <property type="component" value="Unassembled WGS sequence"/>
</dbReference>
<gene>
    <name evidence="2" type="ORF">DIZ78_04970</name>
</gene>
<evidence type="ECO:0000313" key="2">
    <source>
        <dbReference type="EMBL" id="RDH87892.1"/>
    </source>
</evidence>
<organism evidence="2 3">
    <name type="scientific">endosymbiont of Escarpia spicata</name>
    <dbReference type="NCBI Taxonomy" id="2200908"/>
    <lineage>
        <taxon>Bacteria</taxon>
        <taxon>Pseudomonadati</taxon>
        <taxon>Pseudomonadota</taxon>
        <taxon>Gammaproteobacteria</taxon>
        <taxon>sulfur-oxidizing symbionts</taxon>
    </lineage>
</organism>
<dbReference type="Gene3D" id="2.40.10.220">
    <property type="entry name" value="predicted glycosyltransferase like domains"/>
    <property type="match status" value="1"/>
</dbReference>
<dbReference type="AlphaFoldDB" id="A0A370DS46"/>
<name>A0A370DS46_9GAMM</name>
<proteinExistence type="predicted"/>
<reference evidence="2 3" key="1">
    <citation type="journal article" date="2018" name="ISME J.">
        <title>Endosymbiont genomes yield clues of tubeworm success.</title>
        <authorList>
            <person name="Li Y."/>
            <person name="Liles M.R."/>
            <person name="Halanych K.M."/>
        </authorList>
    </citation>
    <scope>NUCLEOTIDE SEQUENCE [LARGE SCALE GENOMIC DNA]</scope>
    <source>
        <strain evidence="2">A1462</strain>
    </source>
</reference>
<feature type="domain" description="PilZ" evidence="1">
    <location>
        <begin position="20"/>
        <end position="124"/>
    </location>
</feature>
<dbReference type="EMBL" id="QFXE01000005">
    <property type="protein sequence ID" value="RDH87892.1"/>
    <property type="molecule type" value="Genomic_DNA"/>
</dbReference>
<protein>
    <submittedName>
        <fullName evidence="2">PilZ domain-containing protein</fullName>
    </submittedName>
</protein>
<dbReference type="GO" id="GO:0035438">
    <property type="term" value="F:cyclic-di-GMP binding"/>
    <property type="evidence" value="ECO:0007669"/>
    <property type="project" value="InterPro"/>
</dbReference>
<accession>A0A370DS46</accession>
<evidence type="ECO:0000259" key="1">
    <source>
        <dbReference type="Pfam" id="PF07238"/>
    </source>
</evidence>
<dbReference type="InterPro" id="IPR009875">
    <property type="entry name" value="PilZ_domain"/>
</dbReference>